<dbReference type="InterPro" id="IPR004358">
    <property type="entry name" value="Sig_transdc_His_kin-like_C"/>
</dbReference>
<dbReference type="Pfam" id="PF02518">
    <property type="entry name" value="HATPase_c"/>
    <property type="match status" value="1"/>
</dbReference>
<keyword evidence="9" id="KW-0479">Metal-binding</keyword>
<organism evidence="17 18">
    <name type="scientific">Carboxydichorda subterranea</name>
    <dbReference type="NCBI Taxonomy" id="3109565"/>
    <lineage>
        <taxon>Bacteria</taxon>
        <taxon>Bacillati</taxon>
        <taxon>Bacillota</taxon>
        <taxon>Limnochordia</taxon>
        <taxon>Limnochordales</taxon>
        <taxon>Geochordaceae</taxon>
        <taxon>Carboxydichorda</taxon>
    </lineage>
</organism>
<keyword evidence="10 17" id="KW-0418">Kinase</keyword>
<evidence type="ECO:0000256" key="4">
    <source>
        <dbReference type="ARBA" id="ARBA00012438"/>
    </source>
</evidence>
<dbReference type="Gene3D" id="1.20.5.1930">
    <property type="match status" value="1"/>
</dbReference>
<dbReference type="InterPro" id="IPR003018">
    <property type="entry name" value="GAF"/>
</dbReference>
<reference evidence="17 18" key="1">
    <citation type="journal article" date="2024" name="Front. Microbiol.">
        <title>Novel thermophilic genera Geochorda gen. nov. and Carboxydochorda gen. nov. from the deep terrestrial subsurface reveal the ecophysiological diversity in the class Limnochordia.</title>
        <authorList>
            <person name="Karnachuk O.V."/>
            <person name="Lukina A.P."/>
            <person name="Avakyan M.R."/>
            <person name="Kadnikov V.V."/>
            <person name="Begmatov S."/>
            <person name="Beletsky A.V."/>
            <person name="Vlasova K.G."/>
            <person name="Novikov A.A."/>
            <person name="Shcherbakova V.A."/>
            <person name="Mardanov A.V."/>
            <person name="Ravin N.V."/>
        </authorList>
    </citation>
    <scope>NUCLEOTIDE SEQUENCE [LARGE SCALE GENOMIC DNA]</scope>
    <source>
        <strain evidence="17 18">L945</strain>
    </source>
</reference>
<sequence>MDGPGAVSGDLHALEVLDRIARLLNSRADVEAALDEVLALVVRLLRLRTAWLFLSAPHGRRLGVTAAHALPPALSAGEWRPLRRGLCECFRQFYDGKLREAVNIVQCSRLDEARGDRQGLVYHASVPLKGTSGTLGILNVASPGRALFDPAALHLLTAAGEHLGTALERSRLFVRERQRARLFEAVERVSRALAAGSPAAAGAGAADDAENALAEVAGRFAEACVDALGVDAVSVALGEEELRLAAAATARGCPGSRPGSPEAQGHTLAWRAGVEVPGRSLLGLAWRFGKLHLGSAAGSRRRRLSVGVLDTPGSWAAVPVRVGSRRVGAILIERWAAVPWPEAAEEALRALGAHLALALESCRLRIRARELARQEERHRMARQLHDAVSQELFSLTMVLAAARHAARGGDPGRLQEALGQGEVRARAALEEMRRLVHELRPRPGRHRTVADLAAALGEFVRYHPLARGDRVQVRVEGPRRPVGGTTRLSAEQFETMWMVGREAVHNALRHAGARTVCVRLGLPDGGLRITVADDGAGFDVASVHSHGTGHGLSIMAERCALAGGWLRLKSKPGRGTVAVAWVPLRHQPAAPFREPVEAGG</sequence>
<evidence type="ECO:0000256" key="13">
    <source>
        <dbReference type="ARBA" id="ARBA00023014"/>
    </source>
</evidence>
<keyword evidence="12" id="KW-0902">Two-component regulatory system</keyword>
<dbReference type="PANTHER" id="PTHR24421:SF40">
    <property type="entry name" value="SENSOR HISTIDINE KINASE YHCY"/>
    <property type="match status" value="1"/>
</dbReference>
<comment type="function">
    <text evidence="14">Member of the two-component regulatory system NreB/NreC involved in the control of dissimilatory nitrate/nitrite reduction in response to oxygen. NreB functions as a direct oxygen sensor histidine kinase which is autophosphorylated, in the absence of oxygen, probably at the conserved histidine residue, and transfers its phosphate group probably to a conserved aspartate residue of NreC. NreB/NreC activates the expression of the nitrate (narGHJI) and nitrite (nir) reductase operons, as well as the putative nitrate transporter gene narT.</text>
</comment>
<dbReference type="Proteomes" id="UP001332192">
    <property type="component" value="Chromosome"/>
</dbReference>
<comment type="cofactor">
    <cofactor evidence="2">
        <name>[4Fe-4S] cluster</name>
        <dbReference type="ChEBI" id="CHEBI:49883"/>
    </cofactor>
</comment>
<dbReference type="Pfam" id="PF07730">
    <property type="entry name" value="HisKA_3"/>
    <property type="match status" value="1"/>
</dbReference>
<dbReference type="InterPro" id="IPR029016">
    <property type="entry name" value="GAF-like_dom_sf"/>
</dbReference>
<dbReference type="Gene3D" id="3.30.565.10">
    <property type="entry name" value="Histidine kinase-like ATPase, C-terminal domain"/>
    <property type="match status" value="1"/>
</dbReference>
<name>A0ABZ1BZE5_9FIRM</name>
<feature type="domain" description="Histidine kinase" evidence="16">
    <location>
        <begin position="502"/>
        <end position="586"/>
    </location>
</feature>
<evidence type="ECO:0000256" key="12">
    <source>
        <dbReference type="ARBA" id="ARBA00023012"/>
    </source>
</evidence>
<protein>
    <recommendedName>
        <fullName evidence="5">Oxygen sensor histidine kinase NreB</fullName>
        <ecNumber evidence="4">2.7.13.3</ecNumber>
    </recommendedName>
    <alternativeName>
        <fullName evidence="15">Nitrogen regulation protein B</fullName>
    </alternativeName>
</protein>
<evidence type="ECO:0000256" key="11">
    <source>
        <dbReference type="ARBA" id="ARBA00023004"/>
    </source>
</evidence>
<dbReference type="Gene3D" id="3.30.450.40">
    <property type="match status" value="2"/>
</dbReference>
<evidence type="ECO:0000256" key="1">
    <source>
        <dbReference type="ARBA" id="ARBA00000085"/>
    </source>
</evidence>
<dbReference type="InterPro" id="IPR005467">
    <property type="entry name" value="His_kinase_dom"/>
</dbReference>
<evidence type="ECO:0000256" key="8">
    <source>
        <dbReference type="ARBA" id="ARBA00022679"/>
    </source>
</evidence>
<dbReference type="GO" id="GO:0016301">
    <property type="term" value="F:kinase activity"/>
    <property type="evidence" value="ECO:0007669"/>
    <property type="project" value="UniProtKB-KW"/>
</dbReference>
<evidence type="ECO:0000256" key="10">
    <source>
        <dbReference type="ARBA" id="ARBA00022777"/>
    </source>
</evidence>
<keyword evidence="6" id="KW-0004">4Fe-4S</keyword>
<keyword evidence="8" id="KW-0808">Transferase</keyword>
<gene>
    <name evidence="17" type="ORF">U7230_03645</name>
</gene>
<dbReference type="CDD" id="cd16917">
    <property type="entry name" value="HATPase_UhpB-NarQ-NarX-like"/>
    <property type="match status" value="1"/>
</dbReference>
<dbReference type="SMART" id="SM00065">
    <property type="entry name" value="GAF"/>
    <property type="match status" value="2"/>
</dbReference>
<evidence type="ECO:0000256" key="15">
    <source>
        <dbReference type="ARBA" id="ARBA00030800"/>
    </source>
</evidence>
<evidence type="ECO:0000313" key="17">
    <source>
        <dbReference type="EMBL" id="WRP18109.1"/>
    </source>
</evidence>
<dbReference type="SUPFAM" id="SSF55874">
    <property type="entry name" value="ATPase domain of HSP90 chaperone/DNA topoisomerase II/histidine kinase"/>
    <property type="match status" value="1"/>
</dbReference>
<proteinExistence type="predicted"/>
<dbReference type="InterPro" id="IPR011712">
    <property type="entry name" value="Sig_transdc_His_kin_sub3_dim/P"/>
</dbReference>
<dbReference type="RefSeq" id="WP_324717380.1">
    <property type="nucleotide sequence ID" value="NZ_CP141615.1"/>
</dbReference>
<dbReference type="PROSITE" id="PS50109">
    <property type="entry name" value="HIS_KIN"/>
    <property type="match status" value="1"/>
</dbReference>
<dbReference type="EC" id="2.7.13.3" evidence="4"/>
<comment type="subcellular location">
    <subcellularLocation>
        <location evidence="3">Cytoplasm</location>
    </subcellularLocation>
</comment>
<evidence type="ECO:0000256" key="2">
    <source>
        <dbReference type="ARBA" id="ARBA00001966"/>
    </source>
</evidence>
<evidence type="ECO:0000256" key="14">
    <source>
        <dbReference type="ARBA" id="ARBA00024827"/>
    </source>
</evidence>
<dbReference type="InterPro" id="IPR036890">
    <property type="entry name" value="HATPase_C_sf"/>
</dbReference>
<dbReference type="PANTHER" id="PTHR24421">
    <property type="entry name" value="NITRATE/NITRITE SENSOR PROTEIN NARX-RELATED"/>
    <property type="match status" value="1"/>
</dbReference>
<keyword evidence="18" id="KW-1185">Reference proteome</keyword>
<evidence type="ECO:0000256" key="7">
    <source>
        <dbReference type="ARBA" id="ARBA00022490"/>
    </source>
</evidence>
<dbReference type="SUPFAM" id="SSF55781">
    <property type="entry name" value="GAF domain-like"/>
    <property type="match status" value="2"/>
</dbReference>
<keyword evidence="11" id="KW-0408">Iron</keyword>
<evidence type="ECO:0000259" key="16">
    <source>
        <dbReference type="PROSITE" id="PS50109"/>
    </source>
</evidence>
<dbReference type="Pfam" id="PF13185">
    <property type="entry name" value="GAF_2"/>
    <property type="match status" value="1"/>
</dbReference>
<dbReference type="InterPro" id="IPR003594">
    <property type="entry name" value="HATPase_dom"/>
</dbReference>
<evidence type="ECO:0000256" key="6">
    <source>
        <dbReference type="ARBA" id="ARBA00022485"/>
    </source>
</evidence>
<keyword evidence="7" id="KW-0963">Cytoplasm</keyword>
<dbReference type="EMBL" id="CP141615">
    <property type="protein sequence ID" value="WRP18109.1"/>
    <property type="molecule type" value="Genomic_DNA"/>
</dbReference>
<dbReference type="InterPro" id="IPR050482">
    <property type="entry name" value="Sensor_HK_TwoCompSys"/>
</dbReference>
<evidence type="ECO:0000256" key="3">
    <source>
        <dbReference type="ARBA" id="ARBA00004496"/>
    </source>
</evidence>
<dbReference type="SMART" id="SM00387">
    <property type="entry name" value="HATPase_c"/>
    <property type="match status" value="1"/>
</dbReference>
<keyword evidence="13" id="KW-0411">Iron-sulfur</keyword>
<accession>A0ABZ1BZE5</accession>
<evidence type="ECO:0000256" key="9">
    <source>
        <dbReference type="ARBA" id="ARBA00022723"/>
    </source>
</evidence>
<dbReference type="PRINTS" id="PR00344">
    <property type="entry name" value="BCTRLSENSOR"/>
</dbReference>
<evidence type="ECO:0000313" key="18">
    <source>
        <dbReference type="Proteomes" id="UP001332192"/>
    </source>
</evidence>
<evidence type="ECO:0000256" key="5">
    <source>
        <dbReference type="ARBA" id="ARBA00017322"/>
    </source>
</evidence>
<comment type="catalytic activity">
    <reaction evidence="1">
        <text>ATP + protein L-histidine = ADP + protein N-phospho-L-histidine.</text>
        <dbReference type="EC" id="2.7.13.3"/>
    </reaction>
</comment>